<keyword evidence="7" id="KW-1133">Transmembrane helix</keyword>
<dbReference type="GO" id="GO:0016757">
    <property type="term" value="F:glycosyltransferase activity"/>
    <property type="evidence" value="ECO:0007669"/>
    <property type="project" value="UniProtKB-KW"/>
</dbReference>
<dbReference type="GO" id="GO:0005886">
    <property type="term" value="C:plasma membrane"/>
    <property type="evidence" value="ECO:0007669"/>
    <property type="project" value="UniProtKB-SubCell"/>
</dbReference>
<dbReference type="eggNOG" id="COG1216">
    <property type="taxonomic scope" value="Bacteria"/>
</dbReference>
<evidence type="ECO:0000256" key="5">
    <source>
        <dbReference type="ARBA" id="ARBA00023136"/>
    </source>
</evidence>
<evidence type="ECO:0000256" key="2">
    <source>
        <dbReference type="ARBA" id="ARBA00022475"/>
    </source>
</evidence>
<organism evidence="9">
    <name type="scientific">Rhodopseudomonas palustris (strain BisA53)</name>
    <dbReference type="NCBI Taxonomy" id="316055"/>
    <lineage>
        <taxon>Bacteria</taxon>
        <taxon>Pseudomonadati</taxon>
        <taxon>Pseudomonadota</taxon>
        <taxon>Alphaproteobacteria</taxon>
        <taxon>Hyphomicrobiales</taxon>
        <taxon>Nitrobacteraceae</taxon>
        <taxon>Rhodopseudomonas</taxon>
    </lineage>
</organism>
<accession>Q07SM9</accession>
<evidence type="ECO:0000256" key="3">
    <source>
        <dbReference type="ARBA" id="ARBA00022676"/>
    </source>
</evidence>
<dbReference type="SUPFAM" id="SSF53448">
    <property type="entry name" value="Nucleotide-diphospho-sugar transferases"/>
    <property type="match status" value="1"/>
</dbReference>
<evidence type="ECO:0000256" key="7">
    <source>
        <dbReference type="SAM" id="Phobius"/>
    </source>
</evidence>
<evidence type="ECO:0000256" key="6">
    <source>
        <dbReference type="SAM" id="MobiDB-lite"/>
    </source>
</evidence>
<dbReference type="CAZy" id="GT2">
    <property type="family name" value="Glycosyltransferase Family 2"/>
</dbReference>
<name>Q07SM9_RHOP5</name>
<dbReference type="Gene3D" id="3.90.550.10">
    <property type="entry name" value="Spore Coat Polysaccharide Biosynthesis Protein SpsA, Chain A"/>
    <property type="match status" value="1"/>
</dbReference>
<dbReference type="STRING" id="316055.RPE_1102"/>
<dbReference type="PANTHER" id="PTHR43646">
    <property type="entry name" value="GLYCOSYLTRANSFERASE"/>
    <property type="match status" value="1"/>
</dbReference>
<dbReference type="HOGENOM" id="CLU_070021_0_0_5"/>
<feature type="compositionally biased region" description="Polar residues" evidence="6">
    <location>
        <begin position="8"/>
        <end position="17"/>
    </location>
</feature>
<keyword evidence="2" id="KW-1003">Cell membrane</keyword>
<comment type="subcellular location">
    <subcellularLocation>
        <location evidence="1">Cell membrane</location>
    </subcellularLocation>
</comment>
<keyword evidence="7" id="KW-0812">Transmembrane</keyword>
<feature type="domain" description="Glycosyltransferase 2-like" evidence="8">
    <location>
        <begin position="31"/>
        <end position="140"/>
    </location>
</feature>
<evidence type="ECO:0000256" key="1">
    <source>
        <dbReference type="ARBA" id="ARBA00004236"/>
    </source>
</evidence>
<dbReference type="InterPro" id="IPR029044">
    <property type="entry name" value="Nucleotide-diphossugar_trans"/>
</dbReference>
<dbReference type="EMBL" id="CP000463">
    <property type="protein sequence ID" value="ABJ05055.1"/>
    <property type="molecule type" value="Genomic_DNA"/>
</dbReference>
<evidence type="ECO:0000256" key="4">
    <source>
        <dbReference type="ARBA" id="ARBA00022679"/>
    </source>
</evidence>
<keyword evidence="3" id="KW-0328">Glycosyltransferase</keyword>
<reference evidence="9" key="1">
    <citation type="submission" date="2006-09" db="EMBL/GenBank/DDBJ databases">
        <title>Complete sequence of Rhodopseudomonas palustris BisA53.</title>
        <authorList>
            <consortium name="US DOE Joint Genome Institute"/>
            <person name="Copeland A."/>
            <person name="Lucas S."/>
            <person name="Lapidus A."/>
            <person name="Barry K."/>
            <person name="Detter J.C."/>
            <person name="Glavina del Rio T."/>
            <person name="Hammon N."/>
            <person name="Israni S."/>
            <person name="Dalin E."/>
            <person name="Tice H."/>
            <person name="Pitluck S."/>
            <person name="Chain P."/>
            <person name="Malfatti S."/>
            <person name="Shin M."/>
            <person name="Vergez L."/>
            <person name="Schmutz J."/>
            <person name="Larimer F."/>
            <person name="Land M."/>
            <person name="Hauser L."/>
            <person name="Pelletier D.A."/>
            <person name="Kyrpides N."/>
            <person name="Kim E."/>
            <person name="Harwood C.S."/>
            <person name="Oda Y."/>
            <person name="Richardson P."/>
        </authorList>
    </citation>
    <scope>NUCLEOTIDE SEQUENCE [LARGE SCALE GENOMIC DNA]</scope>
    <source>
        <strain evidence="9">BisA53</strain>
    </source>
</reference>
<evidence type="ECO:0000259" key="8">
    <source>
        <dbReference type="Pfam" id="PF00535"/>
    </source>
</evidence>
<dbReference type="AlphaFoldDB" id="Q07SM9"/>
<sequence>MHREDSTFAISTATPDQQPHPGRVAVVAIGRNEGQRLERCLASLPIDCTCVYVDSASTDGSVELARQRGAEIVELDMSVPFSAARARNAGFDHLRKSEQPFDYVQFVDGDCELASDWLHTGAASLDANPTVAVVFGRRRERFPERSVFNWMCDREWDGSPGEVRECGGDALIRVNAFEAVRGYDDSIIAGEEPELCLRLRRASWRVWRLGSEMTLHDAAILRFGQWWRRTVRSGYGYAQCAYLHHSKEGRLYVRETIRAFIWGFFIPIVCLAATFSFPNFGWIIFGVYPAQLARLIGRGEGTFRERTVIAIFQIASRFAEVAGQIKFLRHRLLGLRGHIIEYK</sequence>
<evidence type="ECO:0000313" key="9">
    <source>
        <dbReference type="EMBL" id="ABJ05055.1"/>
    </source>
</evidence>
<keyword evidence="4 9" id="KW-0808">Transferase</keyword>
<feature type="transmembrane region" description="Helical" evidence="7">
    <location>
        <begin position="260"/>
        <end position="288"/>
    </location>
</feature>
<dbReference type="PANTHER" id="PTHR43646:SF2">
    <property type="entry name" value="GLYCOSYLTRANSFERASE 2-LIKE DOMAIN-CONTAINING PROTEIN"/>
    <property type="match status" value="1"/>
</dbReference>
<dbReference type="InterPro" id="IPR001173">
    <property type="entry name" value="Glyco_trans_2-like"/>
</dbReference>
<dbReference type="KEGG" id="rpe:RPE_1102"/>
<gene>
    <name evidence="9" type="ordered locus">RPE_1102</name>
</gene>
<dbReference type="OrthoDB" id="8416156at2"/>
<keyword evidence="5 7" id="KW-0472">Membrane</keyword>
<feature type="region of interest" description="Disordered" evidence="6">
    <location>
        <begin position="1"/>
        <end position="21"/>
    </location>
</feature>
<proteinExistence type="predicted"/>
<protein>
    <submittedName>
        <fullName evidence="9">Glycosyl transferase, family 2</fullName>
    </submittedName>
</protein>
<dbReference type="Pfam" id="PF00535">
    <property type="entry name" value="Glycos_transf_2"/>
    <property type="match status" value="1"/>
</dbReference>